<keyword evidence="7" id="KW-1185">Reference proteome</keyword>
<organism evidence="6 7">
    <name type="scientific">Coemansia guatemalensis</name>
    <dbReference type="NCBI Taxonomy" id="2761395"/>
    <lineage>
        <taxon>Eukaryota</taxon>
        <taxon>Fungi</taxon>
        <taxon>Fungi incertae sedis</taxon>
        <taxon>Zoopagomycota</taxon>
        <taxon>Kickxellomycotina</taxon>
        <taxon>Kickxellomycetes</taxon>
        <taxon>Kickxellales</taxon>
        <taxon>Kickxellaceae</taxon>
        <taxon>Coemansia</taxon>
    </lineage>
</organism>
<evidence type="ECO:0000313" key="7">
    <source>
        <dbReference type="Proteomes" id="UP001140094"/>
    </source>
</evidence>
<dbReference type="InterPro" id="IPR003877">
    <property type="entry name" value="SPRY_dom"/>
</dbReference>
<accession>A0A9W8HYI3</accession>
<name>A0A9W8HYI3_9FUNG</name>
<feature type="compositionally biased region" description="Low complexity" evidence="4">
    <location>
        <begin position="103"/>
        <end position="123"/>
    </location>
</feature>
<dbReference type="PANTHER" id="PTHR10598">
    <property type="entry name" value="SET1/ASH2 HISTONE METHYLTRANSFERASE COMPLEX SUBUNIT ASH2"/>
    <property type="match status" value="1"/>
</dbReference>
<evidence type="ECO:0000256" key="3">
    <source>
        <dbReference type="ARBA" id="ARBA00038149"/>
    </source>
</evidence>
<feature type="compositionally biased region" description="Polar residues" evidence="4">
    <location>
        <begin position="385"/>
        <end position="412"/>
    </location>
</feature>
<feature type="non-terminal residue" evidence="6">
    <location>
        <position position="1"/>
    </location>
</feature>
<dbReference type="InterPro" id="IPR013320">
    <property type="entry name" value="ConA-like_dom_sf"/>
</dbReference>
<dbReference type="Gene3D" id="2.60.120.920">
    <property type="match status" value="1"/>
</dbReference>
<proteinExistence type="inferred from homology"/>
<dbReference type="InterPro" id="IPR037353">
    <property type="entry name" value="ASH2"/>
</dbReference>
<feature type="compositionally biased region" description="Low complexity" evidence="4">
    <location>
        <begin position="596"/>
        <end position="634"/>
    </location>
</feature>
<dbReference type="SMART" id="SM00449">
    <property type="entry name" value="SPRY"/>
    <property type="match status" value="1"/>
</dbReference>
<comment type="subcellular location">
    <subcellularLocation>
        <location evidence="1">Nucleus</location>
    </subcellularLocation>
</comment>
<feature type="region of interest" description="Disordered" evidence="4">
    <location>
        <begin position="74"/>
        <end position="143"/>
    </location>
</feature>
<keyword evidence="2" id="KW-0539">Nucleus</keyword>
<dbReference type="SUPFAM" id="SSF49899">
    <property type="entry name" value="Concanavalin A-like lectins/glucanases"/>
    <property type="match status" value="1"/>
</dbReference>
<dbReference type="AlphaFoldDB" id="A0A9W8HYI3"/>
<dbReference type="EMBL" id="JANBUO010000638">
    <property type="protein sequence ID" value="KAJ2802585.1"/>
    <property type="molecule type" value="Genomic_DNA"/>
</dbReference>
<evidence type="ECO:0000256" key="1">
    <source>
        <dbReference type="ARBA" id="ARBA00004123"/>
    </source>
</evidence>
<feature type="compositionally biased region" description="Low complexity" evidence="4">
    <location>
        <begin position="1"/>
        <end position="15"/>
    </location>
</feature>
<dbReference type="PANTHER" id="PTHR10598:SF0">
    <property type="entry name" value="SET1_ASH2 HISTONE METHYLTRANSFERASE COMPLEX SUBUNIT ASH2"/>
    <property type="match status" value="1"/>
</dbReference>
<protein>
    <submittedName>
        <fullName evidence="6">Transcription factor, contains a PHD finger motif</fullName>
    </submittedName>
</protein>
<comment type="caution">
    <text evidence="6">The sequence shown here is derived from an EMBL/GenBank/DDBJ whole genome shotgun (WGS) entry which is preliminary data.</text>
</comment>
<dbReference type="CDD" id="cd12872">
    <property type="entry name" value="SPRY_Ash2"/>
    <property type="match status" value="1"/>
</dbReference>
<evidence type="ECO:0000259" key="5">
    <source>
        <dbReference type="SMART" id="SM00449"/>
    </source>
</evidence>
<dbReference type="InterPro" id="IPR043136">
    <property type="entry name" value="B30.2/SPRY_sf"/>
</dbReference>
<dbReference type="OrthoDB" id="21243at2759"/>
<dbReference type="GO" id="GO:0000976">
    <property type="term" value="F:transcription cis-regulatory region binding"/>
    <property type="evidence" value="ECO:0007669"/>
    <property type="project" value="TreeGrafter"/>
</dbReference>
<feature type="region of interest" description="Disordered" evidence="4">
    <location>
        <begin position="1"/>
        <end position="27"/>
    </location>
</feature>
<feature type="region of interest" description="Disordered" evidence="4">
    <location>
        <begin position="385"/>
        <end position="634"/>
    </location>
</feature>
<dbReference type="Proteomes" id="UP001140094">
    <property type="component" value="Unassembled WGS sequence"/>
</dbReference>
<sequence length="634" mass="68243">TWINSASSALSTNSTENVPEDGRFESGKAKYNRNGMWALTDDLRFPSSYDSLQQQKTRTIMYSFAEDGSLIELRTQAGNGRRKRRTDVTPKVSTGRAKKSRNAPGTPSTGSYGGYTSSGATGSKRGARGKREPKNTWSIKMWPDVDNPPGPAHMSRLNTHAAAQFVIESDRLTVWNDKGYRMAKASHGVEQGAWYFEVQVQDPIRPEFNLRIGWSQISGYLHAPCGYDVFSYSVRAKPNTRFHAAIGSPYGEEYGPGDTLGVLIYLPQLDKDEKQDLIDRKWKPEEGYQQFTYSRPDSQRPAYADSELPPLPVLANSELVYFKNGKCLGPAFQKLYLGKYYPAISSYMGGKVKVNLGPDFKYPPPSVWHDNTPIRPVTDLEFTQPEPQLQQPSDQQPAPTEQKSAEQQMSTEQKPEEQQMPAEQKPAEQQVPTEQKSEEQQPAATEPADKQPAPVSAQENKDATVENSSASVPTTHITEPAPLASELATAAIANEDTAAAPATNSAANPAEQQIPEAAPAEIANGDITTPVASTKQVASESHSVEEPQSQSAAVAAETKIEPAAETSAVQESSALDSAPVTTETAPVASESPSVEPVDAPAPIADPAAVKPAEAGTTAPATTPAAAPASSSAGL</sequence>
<feature type="compositionally biased region" description="Polar residues" evidence="4">
    <location>
        <begin position="465"/>
        <end position="477"/>
    </location>
</feature>
<evidence type="ECO:0000256" key="2">
    <source>
        <dbReference type="ARBA" id="ARBA00023242"/>
    </source>
</evidence>
<feature type="compositionally biased region" description="Polar residues" evidence="4">
    <location>
        <begin position="526"/>
        <end position="552"/>
    </location>
</feature>
<reference evidence="6" key="1">
    <citation type="submission" date="2022-07" db="EMBL/GenBank/DDBJ databases">
        <title>Phylogenomic reconstructions and comparative analyses of Kickxellomycotina fungi.</title>
        <authorList>
            <person name="Reynolds N.K."/>
            <person name="Stajich J.E."/>
            <person name="Barry K."/>
            <person name="Grigoriev I.V."/>
            <person name="Crous P."/>
            <person name="Smith M.E."/>
        </authorList>
    </citation>
    <scope>NUCLEOTIDE SEQUENCE</scope>
    <source>
        <strain evidence="6">NRRL 1565</strain>
    </source>
</reference>
<dbReference type="Pfam" id="PF00622">
    <property type="entry name" value="SPRY"/>
    <property type="match status" value="1"/>
</dbReference>
<gene>
    <name evidence="6" type="primary">ASH2</name>
    <name evidence="6" type="ORF">H4R20_003223</name>
</gene>
<evidence type="ECO:0000313" key="6">
    <source>
        <dbReference type="EMBL" id="KAJ2802585.1"/>
    </source>
</evidence>
<feature type="domain" description="SPRY" evidence="5">
    <location>
        <begin position="191"/>
        <end position="360"/>
    </location>
</feature>
<comment type="similarity">
    <text evidence="3">Belongs to the cclA family.</text>
</comment>
<dbReference type="GO" id="GO:0048188">
    <property type="term" value="C:Set1C/COMPASS complex"/>
    <property type="evidence" value="ECO:0007669"/>
    <property type="project" value="InterPro"/>
</dbReference>
<feature type="compositionally biased region" description="Polar residues" evidence="4">
    <location>
        <begin position="567"/>
        <end position="584"/>
    </location>
</feature>
<evidence type="ECO:0000256" key="4">
    <source>
        <dbReference type="SAM" id="MobiDB-lite"/>
    </source>
</evidence>
<feature type="compositionally biased region" description="Low complexity" evidence="4">
    <location>
        <begin position="488"/>
        <end position="524"/>
    </location>
</feature>